<dbReference type="AlphaFoldDB" id="K9L8I2"/>
<name>K9L8I2_BACDO</name>
<feature type="compositionally biased region" description="Pro residues" evidence="1">
    <location>
        <begin position="1"/>
        <end position="11"/>
    </location>
</feature>
<protein>
    <submittedName>
        <fullName evidence="2">CarE7</fullName>
    </submittedName>
</protein>
<feature type="non-terminal residue" evidence="2">
    <location>
        <position position="1"/>
    </location>
</feature>
<feature type="region of interest" description="Disordered" evidence="1">
    <location>
        <begin position="1"/>
        <end position="21"/>
    </location>
</feature>
<organism evidence="2">
    <name type="scientific">Bactrocera dorsalis</name>
    <name type="common">Oriental fruit fly</name>
    <name type="synonym">Dacus dorsalis</name>
    <dbReference type="NCBI Taxonomy" id="27457"/>
    <lineage>
        <taxon>Eukaryota</taxon>
        <taxon>Metazoa</taxon>
        <taxon>Ecdysozoa</taxon>
        <taxon>Arthropoda</taxon>
        <taxon>Hexapoda</taxon>
        <taxon>Insecta</taxon>
        <taxon>Pterygota</taxon>
        <taxon>Neoptera</taxon>
        <taxon>Endopterygota</taxon>
        <taxon>Diptera</taxon>
        <taxon>Brachycera</taxon>
        <taxon>Muscomorpha</taxon>
        <taxon>Tephritoidea</taxon>
        <taxon>Tephritidae</taxon>
        <taxon>Bactrocera</taxon>
        <taxon>Bactrocera</taxon>
    </lineage>
</organism>
<feature type="non-terminal residue" evidence="2">
    <location>
        <position position="89"/>
    </location>
</feature>
<sequence>PPTPSSAPPTTPVNGVSKPPKLSQVVEVSGVNEAPNTESSQKRKSLSALSSVFTFMKGTPLPVTLLKSETPPASFLFSVPTDLANVTNI</sequence>
<evidence type="ECO:0000256" key="1">
    <source>
        <dbReference type="SAM" id="MobiDB-lite"/>
    </source>
</evidence>
<dbReference type="EMBL" id="JF833316">
    <property type="protein sequence ID" value="AFD61581.1"/>
    <property type="molecule type" value="mRNA"/>
</dbReference>
<proteinExistence type="evidence at transcript level"/>
<accession>K9L8I2</accession>
<evidence type="ECO:0000313" key="2">
    <source>
        <dbReference type="EMBL" id="AFD61581.1"/>
    </source>
</evidence>
<reference evidence="2" key="1">
    <citation type="submission" date="2011-04" db="EMBL/GenBank/DDBJ databases">
        <title>Cloning and sequence analysis of CarE genes from Bactrocera dorsalis.</title>
        <authorList>
            <person name="Shen G."/>
            <person name="Wang J."/>
        </authorList>
    </citation>
    <scope>NUCLEOTIDE SEQUENCE</scope>
</reference>